<keyword evidence="9" id="KW-0732">Signal</keyword>
<protein>
    <recommendedName>
        <fullName evidence="8">Aminotransferase</fullName>
        <ecNumber evidence="8">2.6.1.-</ecNumber>
    </recommendedName>
</protein>
<dbReference type="GO" id="GO:0030170">
    <property type="term" value="F:pyridoxal phosphate binding"/>
    <property type="evidence" value="ECO:0007669"/>
    <property type="project" value="InterPro"/>
</dbReference>
<evidence type="ECO:0000256" key="4">
    <source>
        <dbReference type="ARBA" id="ARBA00022576"/>
    </source>
</evidence>
<accession>A0A1H6N0J3</accession>
<dbReference type="Pfam" id="PF00155">
    <property type="entry name" value="Aminotran_1_2"/>
    <property type="match status" value="1"/>
</dbReference>
<dbReference type="InterPro" id="IPR015424">
    <property type="entry name" value="PyrdxlP-dep_Trfase"/>
</dbReference>
<dbReference type="EC" id="2.6.1.-" evidence="8"/>
<comment type="cofactor">
    <cofactor evidence="1 8">
        <name>pyridoxal 5'-phosphate</name>
        <dbReference type="ChEBI" id="CHEBI:597326"/>
    </cofactor>
</comment>
<keyword evidence="12" id="KW-1185">Reference proteome</keyword>
<evidence type="ECO:0000256" key="3">
    <source>
        <dbReference type="ARBA" id="ARBA00011738"/>
    </source>
</evidence>
<dbReference type="SUPFAM" id="SSF53383">
    <property type="entry name" value="PLP-dependent transferases"/>
    <property type="match status" value="1"/>
</dbReference>
<dbReference type="STRING" id="65735.SAMN04488075_2547"/>
<evidence type="ECO:0000256" key="5">
    <source>
        <dbReference type="ARBA" id="ARBA00022679"/>
    </source>
</evidence>
<keyword evidence="6" id="KW-0663">Pyridoxal phosphate</keyword>
<comment type="similarity">
    <text evidence="2 8">Belongs to the class-I pyridoxal-phosphate-dependent aminotransferase family.</text>
</comment>
<dbReference type="GO" id="GO:0006520">
    <property type="term" value="P:amino acid metabolic process"/>
    <property type="evidence" value="ECO:0007669"/>
    <property type="project" value="InterPro"/>
</dbReference>
<dbReference type="EMBL" id="FNXG01000004">
    <property type="protein sequence ID" value="SEI05690.1"/>
    <property type="molecule type" value="Genomic_DNA"/>
</dbReference>
<keyword evidence="5 8" id="KW-0808">Transferase</keyword>
<dbReference type="PRINTS" id="PR00753">
    <property type="entry name" value="ACCSYNTHASE"/>
</dbReference>
<dbReference type="CDD" id="cd00609">
    <property type="entry name" value="AAT_like"/>
    <property type="match status" value="1"/>
</dbReference>
<dbReference type="InterPro" id="IPR015421">
    <property type="entry name" value="PyrdxlP-dep_Trfase_major"/>
</dbReference>
<evidence type="ECO:0000313" key="12">
    <source>
        <dbReference type="Proteomes" id="UP000199125"/>
    </source>
</evidence>
<dbReference type="FunFam" id="3.40.640.10:FF:000033">
    <property type="entry name" value="Aspartate aminotransferase"/>
    <property type="match status" value="1"/>
</dbReference>
<keyword evidence="4 8" id="KW-0032">Aminotransferase</keyword>
<evidence type="ECO:0000256" key="8">
    <source>
        <dbReference type="RuleBase" id="RU000481"/>
    </source>
</evidence>
<evidence type="ECO:0000256" key="2">
    <source>
        <dbReference type="ARBA" id="ARBA00007441"/>
    </source>
</evidence>
<dbReference type="RefSeq" id="WP_090848461.1">
    <property type="nucleotide sequence ID" value="NZ_FNXG01000004.1"/>
</dbReference>
<dbReference type="Proteomes" id="UP000199125">
    <property type="component" value="Unassembled WGS sequence"/>
</dbReference>
<dbReference type="OrthoDB" id="9763453at2"/>
<name>A0A1H6N0J3_9RHOB</name>
<evidence type="ECO:0000259" key="10">
    <source>
        <dbReference type="Pfam" id="PF00155"/>
    </source>
</evidence>
<dbReference type="Gene3D" id="3.40.640.10">
    <property type="entry name" value="Type I PLP-dependent aspartate aminotransferase-like (Major domain)"/>
    <property type="match status" value="1"/>
</dbReference>
<dbReference type="InterPro" id="IPR050596">
    <property type="entry name" value="AspAT/PAT-like"/>
</dbReference>
<sequence>MSYVASRLAVVKPSASMAASQAAKALAATGVDVIDLGLGEPDFPTPAHVIEAAHRAALAGDTLYTPAAGTVALRRAVADKFRRENGLDYTDADIVVTNGAKQIIFNALLATLDQGDQAILPAPYFVSYPEMVKLLGGVPVMPQCAAADGFRLTPAVLEAAITPRTKWLFLNMPGNPSGAVYSREQLQALGEVLARHPQVLVLSDEIYEHIIFDGREFVSFGQACPELRDRTLIVNGVAKAYAMTGWRVGYAAGPAPLIKAMTTVQSQSVTSVAAPMQAAALAALTGPQEGVAAFREAFQRRRDLVVRGVEGIEGLTLPPPEGAFYAYIGCAALIGRRTPDGKLLADDAAVSDYLLAQAHVSSVPGSAYGLSPFFRISTATSDEILTEAIARIGRAVAALEPAEELA</sequence>
<evidence type="ECO:0000256" key="1">
    <source>
        <dbReference type="ARBA" id="ARBA00001933"/>
    </source>
</evidence>
<evidence type="ECO:0000256" key="7">
    <source>
        <dbReference type="ARBA" id="ARBA00049185"/>
    </source>
</evidence>
<dbReference type="Gene3D" id="3.90.1150.10">
    <property type="entry name" value="Aspartate Aminotransferase, domain 1"/>
    <property type="match status" value="1"/>
</dbReference>
<evidence type="ECO:0000313" key="11">
    <source>
        <dbReference type="EMBL" id="SEI05690.1"/>
    </source>
</evidence>
<evidence type="ECO:0000256" key="6">
    <source>
        <dbReference type="ARBA" id="ARBA00022898"/>
    </source>
</evidence>
<dbReference type="InterPro" id="IPR004838">
    <property type="entry name" value="NHTrfase_class1_PyrdxlP-BS"/>
</dbReference>
<dbReference type="AlphaFoldDB" id="A0A1H6N0J3"/>
<dbReference type="PANTHER" id="PTHR46383">
    <property type="entry name" value="ASPARTATE AMINOTRANSFERASE"/>
    <property type="match status" value="1"/>
</dbReference>
<comment type="catalytic activity">
    <reaction evidence="7">
        <text>L-aspartate + 2-oxoglutarate = oxaloacetate + L-glutamate</text>
        <dbReference type="Rhea" id="RHEA:21824"/>
        <dbReference type="ChEBI" id="CHEBI:16452"/>
        <dbReference type="ChEBI" id="CHEBI:16810"/>
        <dbReference type="ChEBI" id="CHEBI:29985"/>
        <dbReference type="ChEBI" id="CHEBI:29991"/>
        <dbReference type="EC" id="2.6.1.1"/>
    </reaction>
</comment>
<feature type="domain" description="Aminotransferase class I/classII large" evidence="10">
    <location>
        <begin position="32"/>
        <end position="392"/>
    </location>
</feature>
<dbReference type="PROSITE" id="PS00105">
    <property type="entry name" value="AA_TRANSFER_CLASS_1"/>
    <property type="match status" value="1"/>
</dbReference>
<reference evidence="12" key="1">
    <citation type="submission" date="2016-10" db="EMBL/GenBank/DDBJ databases">
        <authorList>
            <person name="Varghese N."/>
            <person name="Submissions S."/>
        </authorList>
    </citation>
    <scope>NUCLEOTIDE SEQUENCE [LARGE SCALE GENOMIC DNA]</scope>
    <source>
        <strain evidence="12">DSM 11593</strain>
    </source>
</reference>
<proteinExistence type="inferred from homology"/>
<feature type="chain" id="PRO_5011542044" description="Aminotransferase" evidence="9">
    <location>
        <begin position="19"/>
        <end position="406"/>
    </location>
</feature>
<gene>
    <name evidence="11" type="ORF">SAMN04488075_2547</name>
</gene>
<organism evidence="11 12">
    <name type="scientific">Paracoccus alkenifer</name>
    <dbReference type="NCBI Taxonomy" id="65735"/>
    <lineage>
        <taxon>Bacteria</taxon>
        <taxon>Pseudomonadati</taxon>
        <taxon>Pseudomonadota</taxon>
        <taxon>Alphaproteobacteria</taxon>
        <taxon>Rhodobacterales</taxon>
        <taxon>Paracoccaceae</taxon>
        <taxon>Paracoccus</taxon>
    </lineage>
</organism>
<dbReference type="PANTHER" id="PTHR46383:SF1">
    <property type="entry name" value="ASPARTATE AMINOTRANSFERASE"/>
    <property type="match status" value="1"/>
</dbReference>
<feature type="signal peptide" evidence="9">
    <location>
        <begin position="1"/>
        <end position="18"/>
    </location>
</feature>
<dbReference type="GO" id="GO:0004069">
    <property type="term" value="F:L-aspartate:2-oxoglutarate aminotransferase activity"/>
    <property type="evidence" value="ECO:0007669"/>
    <property type="project" value="UniProtKB-EC"/>
</dbReference>
<dbReference type="InterPro" id="IPR015422">
    <property type="entry name" value="PyrdxlP-dep_Trfase_small"/>
</dbReference>
<comment type="subunit">
    <text evidence="3">Homodimer.</text>
</comment>
<dbReference type="InterPro" id="IPR004839">
    <property type="entry name" value="Aminotransferase_I/II_large"/>
</dbReference>
<evidence type="ECO:0000256" key="9">
    <source>
        <dbReference type="SAM" id="SignalP"/>
    </source>
</evidence>